<protein>
    <submittedName>
        <fullName evidence="1">Uncharacterized protein</fullName>
    </submittedName>
</protein>
<evidence type="ECO:0000313" key="2">
    <source>
        <dbReference type="Proteomes" id="UP001215598"/>
    </source>
</evidence>
<comment type="caution">
    <text evidence="1">The sequence shown here is derived from an EMBL/GenBank/DDBJ whole genome shotgun (WGS) entry which is preliminary data.</text>
</comment>
<dbReference type="Proteomes" id="UP001215598">
    <property type="component" value="Unassembled WGS sequence"/>
</dbReference>
<dbReference type="AlphaFoldDB" id="A0AAD7K326"/>
<sequence>MPIPRLPVELLQQIIDAAWNMPLSSNERIILMRASPLVNSAWAALFDIASSRDVYIPSAAFSDHFIRRLRREPTAVVPPSSFLGGLLNRFRQPWKPAFAPARSPNLACESITILLANPDVYPDKNGRIRLPMGAVLDELLETLDARSLAPNLRRLSIEYVDAGFDDVFQRVGLAALPPQITHLELQYSFSPEMPSWLVDSLRRKQEKQTRRTVGWDAQSIRRLSVFGAGVNTIQDALDACPNTELLEVQGGEILFKPAVLTASVRPA</sequence>
<proteinExistence type="predicted"/>
<organism evidence="1 2">
    <name type="scientific">Mycena metata</name>
    <dbReference type="NCBI Taxonomy" id="1033252"/>
    <lineage>
        <taxon>Eukaryota</taxon>
        <taxon>Fungi</taxon>
        <taxon>Dikarya</taxon>
        <taxon>Basidiomycota</taxon>
        <taxon>Agaricomycotina</taxon>
        <taxon>Agaricomycetes</taxon>
        <taxon>Agaricomycetidae</taxon>
        <taxon>Agaricales</taxon>
        <taxon>Marasmiineae</taxon>
        <taxon>Mycenaceae</taxon>
        <taxon>Mycena</taxon>
    </lineage>
</organism>
<keyword evidence="2" id="KW-1185">Reference proteome</keyword>
<gene>
    <name evidence="1" type="ORF">B0H16DRAFT_948303</name>
</gene>
<name>A0AAD7K326_9AGAR</name>
<reference evidence="1" key="1">
    <citation type="submission" date="2023-03" db="EMBL/GenBank/DDBJ databases">
        <title>Massive genome expansion in bonnet fungi (Mycena s.s.) driven by repeated elements and novel gene families across ecological guilds.</title>
        <authorList>
            <consortium name="Lawrence Berkeley National Laboratory"/>
            <person name="Harder C.B."/>
            <person name="Miyauchi S."/>
            <person name="Viragh M."/>
            <person name="Kuo A."/>
            <person name="Thoen E."/>
            <person name="Andreopoulos B."/>
            <person name="Lu D."/>
            <person name="Skrede I."/>
            <person name="Drula E."/>
            <person name="Henrissat B."/>
            <person name="Morin E."/>
            <person name="Kohler A."/>
            <person name="Barry K."/>
            <person name="LaButti K."/>
            <person name="Morin E."/>
            <person name="Salamov A."/>
            <person name="Lipzen A."/>
            <person name="Mereny Z."/>
            <person name="Hegedus B."/>
            <person name="Baldrian P."/>
            <person name="Stursova M."/>
            <person name="Weitz H."/>
            <person name="Taylor A."/>
            <person name="Grigoriev I.V."/>
            <person name="Nagy L.G."/>
            <person name="Martin F."/>
            <person name="Kauserud H."/>
        </authorList>
    </citation>
    <scope>NUCLEOTIDE SEQUENCE</scope>
    <source>
        <strain evidence="1">CBHHK182m</strain>
    </source>
</reference>
<accession>A0AAD7K326</accession>
<dbReference type="EMBL" id="JARKIB010000008">
    <property type="protein sequence ID" value="KAJ7777108.1"/>
    <property type="molecule type" value="Genomic_DNA"/>
</dbReference>
<evidence type="ECO:0000313" key="1">
    <source>
        <dbReference type="EMBL" id="KAJ7777108.1"/>
    </source>
</evidence>